<evidence type="ECO:0000313" key="3">
    <source>
        <dbReference type="EMBL" id="MCR6097578.1"/>
    </source>
</evidence>
<dbReference type="EMBL" id="JABXYM010000001">
    <property type="protein sequence ID" value="MCR6097578.1"/>
    <property type="molecule type" value="Genomic_DNA"/>
</dbReference>
<dbReference type="AlphaFoldDB" id="A0A9Q4G072"/>
<proteinExistence type="predicted"/>
<dbReference type="Pfam" id="PF11127">
    <property type="entry name" value="YgaP-like_TM"/>
    <property type="match status" value="1"/>
</dbReference>
<accession>A0A9Q4G072</accession>
<dbReference type="InterPro" id="IPR021309">
    <property type="entry name" value="YgaP-like_TM"/>
</dbReference>
<dbReference type="Proteomes" id="UP001057753">
    <property type="component" value="Unassembled WGS sequence"/>
</dbReference>
<gene>
    <name evidence="3" type="ORF">HXA33_13585</name>
</gene>
<feature type="domain" description="Inner membrane protein YgaP-like transmembrane" evidence="2">
    <location>
        <begin position="4"/>
        <end position="64"/>
    </location>
</feature>
<evidence type="ECO:0000259" key="2">
    <source>
        <dbReference type="Pfam" id="PF11127"/>
    </source>
</evidence>
<organism evidence="3 4">
    <name type="scientific">Salipaludibacillus agaradhaerens</name>
    <name type="common">Bacillus agaradhaerens</name>
    <dbReference type="NCBI Taxonomy" id="76935"/>
    <lineage>
        <taxon>Bacteria</taxon>
        <taxon>Bacillati</taxon>
        <taxon>Bacillota</taxon>
        <taxon>Bacilli</taxon>
        <taxon>Bacillales</taxon>
        <taxon>Bacillaceae</taxon>
    </lineage>
</organism>
<dbReference type="RefSeq" id="WP_257821989.1">
    <property type="nucleotide sequence ID" value="NZ_JABXYM010000001.1"/>
</dbReference>
<reference evidence="3" key="1">
    <citation type="submission" date="2020-06" db="EMBL/GenBank/DDBJ databases">
        <title>Insight into the genomes of haloalkaliphilic bacilli from Kenyan soda lakes.</title>
        <authorList>
            <person name="Mwirichia R."/>
            <person name="Villamizar G.C."/>
            <person name="Poehlein A."/>
            <person name="Mugweru J."/>
            <person name="Kipnyargis A."/>
            <person name="Kiplimo D."/>
            <person name="Orwa P."/>
            <person name="Daniel R."/>
        </authorList>
    </citation>
    <scope>NUCLEOTIDE SEQUENCE</scope>
    <source>
        <strain evidence="3">B1096_S55</strain>
    </source>
</reference>
<keyword evidence="1" id="KW-0812">Transmembrane</keyword>
<keyword evidence="1" id="KW-0472">Membrane</keyword>
<name>A0A9Q4G072_SALAG</name>
<sequence length="85" mass="9522">MFRPNIGTLNALIRITFGLTLVSWGAAALAKPTYRRQSSPLISVIFGSMSVAEGITRFCPFVYMYEGYTKEMDDFEEDFSPVNPS</sequence>
<evidence type="ECO:0000313" key="4">
    <source>
        <dbReference type="Proteomes" id="UP001057753"/>
    </source>
</evidence>
<evidence type="ECO:0000256" key="1">
    <source>
        <dbReference type="SAM" id="Phobius"/>
    </source>
</evidence>
<feature type="transmembrane region" description="Helical" evidence="1">
    <location>
        <begin position="12"/>
        <end position="30"/>
    </location>
</feature>
<protein>
    <submittedName>
        <fullName evidence="3">DUF2892 domain-containing protein</fullName>
    </submittedName>
</protein>
<comment type="caution">
    <text evidence="3">The sequence shown here is derived from an EMBL/GenBank/DDBJ whole genome shotgun (WGS) entry which is preliminary data.</text>
</comment>
<keyword evidence="1" id="KW-1133">Transmembrane helix</keyword>
<feature type="transmembrane region" description="Helical" evidence="1">
    <location>
        <begin position="42"/>
        <end position="65"/>
    </location>
</feature>
<keyword evidence="4" id="KW-1185">Reference proteome</keyword>